<gene>
    <name evidence="2" type="ORF">GCM10007853_07330</name>
</gene>
<dbReference type="EMBL" id="BSNK01000001">
    <property type="protein sequence ID" value="GLQ22859.1"/>
    <property type="molecule type" value="Genomic_DNA"/>
</dbReference>
<evidence type="ECO:0000256" key="1">
    <source>
        <dbReference type="SAM" id="SignalP"/>
    </source>
</evidence>
<accession>A0ABQ5V801</accession>
<reference evidence="2" key="1">
    <citation type="journal article" date="2014" name="Int. J. Syst. Evol. Microbiol.">
        <title>Complete genome of a new Firmicutes species belonging to the dominant human colonic microbiota ('Ruminococcus bicirculans') reveals two chromosomes and a selective capacity to utilize plant glucans.</title>
        <authorList>
            <consortium name="NISC Comparative Sequencing Program"/>
            <person name="Wegmann U."/>
            <person name="Louis P."/>
            <person name="Goesmann A."/>
            <person name="Henrissat B."/>
            <person name="Duncan S.H."/>
            <person name="Flint H.J."/>
        </authorList>
    </citation>
    <scope>NUCLEOTIDE SEQUENCE</scope>
    <source>
        <strain evidence="2">NBRC 108219</strain>
    </source>
</reference>
<comment type="caution">
    <text evidence="2">The sequence shown here is derived from an EMBL/GenBank/DDBJ whole genome shotgun (WGS) entry which is preliminary data.</text>
</comment>
<dbReference type="Proteomes" id="UP001161391">
    <property type="component" value="Unassembled WGS sequence"/>
</dbReference>
<keyword evidence="3" id="KW-1185">Reference proteome</keyword>
<proteinExistence type="predicted"/>
<organism evidence="2 3">
    <name type="scientific">Algimonas ampicilliniresistens</name>
    <dbReference type="NCBI Taxonomy" id="1298735"/>
    <lineage>
        <taxon>Bacteria</taxon>
        <taxon>Pseudomonadati</taxon>
        <taxon>Pseudomonadota</taxon>
        <taxon>Alphaproteobacteria</taxon>
        <taxon>Maricaulales</taxon>
        <taxon>Robiginitomaculaceae</taxon>
        <taxon>Algimonas</taxon>
    </lineage>
</organism>
<sequence length="443" mass="50102">MFHITRILFIALAFGLTSAACSVEAPETSETIPVESSGYTRLSVGITGQNKLTGLDDPITVIRKEPVSHLLQDLADAPRDSDFIQDKLNQSDVDLDRLLSLGLIRKDAGKTYVLNFPYFTIEDHDLLIEKTSPYASALTQIYVERWAEFQSLFEAYDVEGVTDAQLAYALLGAFSLDWDGLDITANGNYRTTADNMPQTFEFIPWAKETVHEDSLKGLYWGSHNRTVNGIRFTTFGDHAALPRTGLPDHLWQINRRIRTTEGWKNGLARKTQRALSPYYQDPFLKDAGQVLIAIRRGDRLARDISATTGLPSGQLASILDYLVSLNYLAWDGNTYQLRVPVFAAEDREMVQAARTLSNNIIIDHLANEYDNLKDDLSGLTMMEYGTPYEHLYTQIWHYLFGMTNRKLMEQGLFPDLYDDGRDFPGFTSFVFSADLMDLTPDER</sequence>
<dbReference type="PROSITE" id="PS51257">
    <property type="entry name" value="PROKAR_LIPOPROTEIN"/>
    <property type="match status" value="1"/>
</dbReference>
<evidence type="ECO:0000313" key="2">
    <source>
        <dbReference type="EMBL" id="GLQ22859.1"/>
    </source>
</evidence>
<feature type="signal peptide" evidence="1">
    <location>
        <begin position="1"/>
        <end position="19"/>
    </location>
</feature>
<evidence type="ECO:0000313" key="3">
    <source>
        <dbReference type="Proteomes" id="UP001161391"/>
    </source>
</evidence>
<evidence type="ECO:0008006" key="4">
    <source>
        <dbReference type="Google" id="ProtNLM"/>
    </source>
</evidence>
<name>A0ABQ5V801_9PROT</name>
<feature type="chain" id="PRO_5047126490" description="Winged helix-turn-helix domain-containing protein" evidence="1">
    <location>
        <begin position="20"/>
        <end position="443"/>
    </location>
</feature>
<keyword evidence="1" id="KW-0732">Signal</keyword>
<protein>
    <recommendedName>
        <fullName evidence="4">Winged helix-turn-helix domain-containing protein</fullName>
    </recommendedName>
</protein>
<dbReference type="RefSeq" id="WP_284387671.1">
    <property type="nucleotide sequence ID" value="NZ_BSNK01000001.1"/>
</dbReference>
<reference evidence="2" key="2">
    <citation type="submission" date="2023-01" db="EMBL/GenBank/DDBJ databases">
        <title>Draft genome sequence of Algimonas ampicilliniresistens strain NBRC 108219.</title>
        <authorList>
            <person name="Sun Q."/>
            <person name="Mori K."/>
        </authorList>
    </citation>
    <scope>NUCLEOTIDE SEQUENCE</scope>
    <source>
        <strain evidence="2">NBRC 108219</strain>
    </source>
</reference>